<feature type="transmembrane region" description="Helical" evidence="1">
    <location>
        <begin position="150"/>
        <end position="171"/>
    </location>
</feature>
<dbReference type="NCBIfam" id="NF041646">
    <property type="entry name" value="VC0807_fam"/>
    <property type="match status" value="1"/>
</dbReference>
<reference evidence="2 3" key="1">
    <citation type="submission" date="2020-11" db="EMBL/GenBank/DDBJ databases">
        <title>A novel isolate from a Black sea contaminated sediment with potential to produce alkanes: Plantactinospora alkalitolerans sp. nov.</title>
        <authorList>
            <person name="Carro L."/>
            <person name="Veyisoglu A."/>
            <person name="Guven K."/>
            <person name="Schumann P."/>
            <person name="Klenk H.-P."/>
            <person name="Sahin N."/>
        </authorList>
    </citation>
    <scope>NUCLEOTIDE SEQUENCE [LARGE SCALE GENOMIC DNA]</scope>
    <source>
        <strain evidence="2 3">S1510</strain>
    </source>
</reference>
<evidence type="ECO:0000256" key="1">
    <source>
        <dbReference type="SAM" id="Phobius"/>
    </source>
</evidence>
<name>A0ABS0H5I0_9ACTN</name>
<comment type="caution">
    <text evidence="2">The sequence shown here is derived from an EMBL/GenBank/DDBJ whole genome shotgun (WGS) entry which is preliminary data.</text>
</comment>
<feature type="transmembrane region" description="Helical" evidence="1">
    <location>
        <begin position="67"/>
        <end position="83"/>
    </location>
</feature>
<accession>A0ABS0H5I0</accession>
<feature type="transmembrane region" description="Helical" evidence="1">
    <location>
        <begin position="6"/>
        <end position="30"/>
    </location>
</feature>
<keyword evidence="1" id="KW-1133">Transmembrane helix</keyword>
<keyword evidence="1" id="KW-0812">Transmembrane</keyword>
<proteinExistence type="predicted"/>
<keyword evidence="3" id="KW-1185">Reference proteome</keyword>
<gene>
    <name evidence="2" type="ORF">I0C86_32180</name>
</gene>
<keyword evidence="1" id="KW-0472">Membrane</keyword>
<evidence type="ECO:0008006" key="4">
    <source>
        <dbReference type="Google" id="ProtNLM"/>
    </source>
</evidence>
<evidence type="ECO:0000313" key="3">
    <source>
        <dbReference type="Proteomes" id="UP000638560"/>
    </source>
</evidence>
<dbReference type="Proteomes" id="UP000638560">
    <property type="component" value="Unassembled WGS sequence"/>
</dbReference>
<evidence type="ECO:0000313" key="2">
    <source>
        <dbReference type="EMBL" id="MBF9133561.1"/>
    </source>
</evidence>
<feature type="transmembrane region" description="Helical" evidence="1">
    <location>
        <begin position="37"/>
        <end position="55"/>
    </location>
</feature>
<protein>
    <recommendedName>
        <fullName evidence="4">DUF3159 domain-containing protein</fullName>
    </recommendedName>
</protein>
<organism evidence="2 3">
    <name type="scientific">Plantactinospora alkalitolerans</name>
    <dbReference type="NCBI Taxonomy" id="2789879"/>
    <lineage>
        <taxon>Bacteria</taxon>
        <taxon>Bacillati</taxon>
        <taxon>Actinomycetota</taxon>
        <taxon>Actinomycetes</taxon>
        <taxon>Micromonosporales</taxon>
        <taxon>Micromonosporaceae</taxon>
        <taxon>Plantactinospora</taxon>
    </lineage>
</organism>
<feature type="transmembrane region" description="Helical" evidence="1">
    <location>
        <begin position="121"/>
        <end position="138"/>
    </location>
</feature>
<dbReference type="EMBL" id="JADPUN010000278">
    <property type="protein sequence ID" value="MBF9133561.1"/>
    <property type="molecule type" value="Genomic_DNA"/>
</dbReference>
<sequence>MLTDRGVSSISALAISAIWPAVEVVALFAIRRRIDEFGVLTLILIALGVGSSLALQDARLALVKESAATGLFGLLLLGSLLMPRPLMFYFGRKFATDGSAERVDWWNGLWRYEGFRRTQRVLTVVWGVTFVVEAAGRIELSQLLPVRTMVTVSAVLPYVIIAGLVTWTIFYTKRARARAAQLNPAALAEPAV</sequence>